<dbReference type="Proteomes" id="UP000572540">
    <property type="component" value="Unassembled WGS sequence"/>
</dbReference>
<evidence type="ECO:0000313" key="2">
    <source>
        <dbReference type="Proteomes" id="UP000572540"/>
    </source>
</evidence>
<dbReference type="EMBL" id="JACCAU010000001">
    <property type="protein sequence ID" value="NYH14513.1"/>
    <property type="molecule type" value="Genomic_DNA"/>
</dbReference>
<comment type="caution">
    <text evidence="1">The sequence shown here is derived from an EMBL/GenBank/DDBJ whole genome shotgun (WGS) entry which is preliminary data.</text>
</comment>
<accession>A0A7Y9W6F6</accession>
<reference evidence="1 2" key="1">
    <citation type="submission" date="2020-07" db="EMBL/GenBank/DDBJ databases">
        <title>Exploring microbial biodiversity for novel pathways involved in the catabolism of aromatic compounds derived from lignin.</title>
        <authorList>
            <person name="Elkins J."/>
        </authorList>
    </citation>
    <scope>NUCLEOTIDE SEQUENCE [LARGE SCALE GENOMIC DNA]</scope>
    <source>
        <strain evidence="1 2">H2C3B</strain>
    </source>
</reference>
<name>A0A7Y9W6F6_9BURK</name>
<proteinExistence type="predicted"/>
<sequence length="164" mass="19033">MATPICAFAAAIARSAEAISGRRCNTSLGRAERNRRHLRVEHLRRDGELRRGYADQCGDRMFELRALIQQQLRLHLGRVEQRLLLQHVEPRHRTELMLGAHVIERLLLQFHRLVQHVDLGVELAQREIVGGEVRGQHQPRVGEVVGRLLRRRRRAFHLTTYPAE</sequence>
<organism evidence="1 2">
    <name type="scientific">Paraburkholderia bryophila</name>
    <dbReference type="NCBI Taxonomy" id="420952"/>
    <lineage>
        <taxon>Bacteria</taxon>
        <taxon>Pseudomonadati</taxon>
        <taxon>Pseudomonadota</taxon>
        <taxon>Betaproteobacteria</taxon>
        <taxon>Burkholderiales</taxon>
        <taxon>Burkholderiaceae</taxon>
        <taxon>Paraburkholderia</taxon>
    </lineage>
</organism>
<evidence type="ECO:0000313" key="1">
    <source>
        <dbReference type="EMBL" id="NYH14513.1"/>
    </source>
</evidence>
<protein>
    <submittedName>
        <fullName evidence="1">Uncharacterized protein</fullName>
    </submittedName>
</protein>
<dbReference type="AlphaFoldDB" id="A0A7Y9W6F6"/>
<gene>
    <name evidence="1" type="ORF">GGD41_001741</name>
</gene>